<protein>
    <recommendedName>
        <fullName evidence="5">MULE transposase domain-containing protein</fullName>
    </recommendedName>
</protein>
<gene>
    <name evidence="2" type="ORF">PTTG_28852</name>
</gene>
<evidence type="ECO:0000313" key="2">
    <source>
        <dbReference type="EMBL" id="OAV88996.1"/>
    </source>
</evidence>
<dbReference type="PANTHER" id="PTHR31569:SF4">
    <property type="entry name" value="SWIM-TYPE DOMAIN-CONTAINING PROTEIN"/>
    <property type="match status" value="1"/>
</dbReference>
<accession>A0A180G8G3</accession>
<evidence type="ECO:0008006" key="5">
    <source>
        <dbReference type="Google" id="ProtNLM"/>
    </source>
</evidence>
<proteinExistence type="predicted"/>
<dbReference type="Proteomes" id="UP000005240">
    <property type="component" value="Unassembled WGS sequence"/>
</dbReference>
<feature type="region of interest" description="Disordered" evidence="1">
    <location>
        <begin position="263"/>
        <end position="357"/>
    </location>
</feature>
<evidence type="ECO:0000256" key="1">
    <source>
        <dbReference type="SAM" id="MobiDB-lite"/>
    </source>
</evidence>
<dbReference type="InterPro" id="IPR052579">
    <property type="entry name" value="Zinc_finger_SWIM"/>
</dbReference>
<dbReference type="PANTHER" id="PTHR31569">
    <property type="entry name" value="SWIM-TYPE DOMAIN-CONTAINING PROTEIN"/>
    <property type="match status" value="1"/>
</dbReference>
<reference evidence="2" key="2">
    <citation type="submission" date="2016-05" db="EMBL/GenBank/DDBJ databases">
        <title>Comparative analysis highlights variable genome content of wheat rusts and divergence of the mating loci.</title>
        <authorList>
            <person name="Cuomo C.A."/>
            <person name="Bakkeren G."/>
            <person name="Szabo L."/>
            <person name="Khalil H."/>
            <person name="Joly D."/>
            <person name="Goldberg J."/>
            <person name="Young S."/>
            <person name="Zeng Q."/>
            <person name="Fellers J."/>
        </authorList>
    </citation>
    <scope>NUCLEOTIDE SEQUENCE [LARGE SCALE GENOMIC DNA]</scope>
    <source>
        <strain evidence="2">1-1 BBBD Race 1</strain>
    </source>
</reference>
<dbReference type="VEuPathDB" id="FungiDB:PTTG_28852"/>
<evidence type="ECO:0000313" key="3">
    <source>
        <dbReference type="EnsemblFungi" id="PTTG_28852-t43_1-p1"/>
    </source>
</evidence>
<evidence type="ECO:0000313" key="4">
    <source>
        <dbReference type="Proteomes" id="UP000005240"/>
    </source>
</evidence>
<name>A0A180G8G3_PUCT1</name>
<dbReference type="EnsemblFungi" id="PTTG_28852-t43_1">
    <property type="protein sequence ID" value="PTTG_28852-t43_1-p1"/>
    <property type="gene ID" value="PTTG_28852"/>
</dbReference>
<feature type="compositionally biased region" description="Basic and acidic residues" evidence="1">
    <location>
        <begin position="298"/>
        <end position="309"/>
    </location>
</feature>
<organism evidence="2">
    <name type="scientific">Puccinia triticina (isolate 1-1 / race 1 (BBBD))</name>
    <name type="common">Brown leaf rust fungus</name>
    <dbReference type="NCBI Taxonomy" id="630390"/>
    <lineage>
        <taxon>Eukaryota</taxon>
        <taxon>Fungi</taxon>
        <taxon>Dikarya</taxon>
        <taxon>Basidiomycota</taxon>
        <taxon>Pucciniomycotina</taxon>
        <taxon>Pucciniomycetes</taxon>
        <taxon>Pucciniales</taxon>
        <taxon>Pucciniaceae</taxon>
        <taxon>Puccinia</taxon>
    </lineage>
</organism>
<feature type="compositionally biased region" description="Acidic residues" evidence="1">
    <location>
        <begin position="310"/>
        <end position="327"/>
    </location>
</feature>
<feature type="compositionally biased region" description="Basic residues" evidence="1">
    <location>
        <begin position="281"/>
        <end position="290"/>
    </location>
</feature>
<reference evidence="3" key="4">
    <citation type="submission" date="2025-05" db="UniProtKB">
        <authorList>
            <consortium name="EnsemblFungi"/>
        </authorList>
    </citation>
    <scope>IDENTIFICATION</scope>
    <source>
        <strain evidence="3">isolate 1-1 / race 1 (BBBD)</strain>
    </source>
</reference>
<reference evidence="3 4" key="3">
    <citation type="journal article" date="2017" name="G3 (Bethesda)">
        <title>Comparative analysis highlights variable genome content of wheat rusts and divergence of the mating loci.</title>
        <authorList>
            <person name="Cuomo C.A."/>
            <person name="Bakkeren G."/>
            <person name="Khalil H.B."/>
            <person name="Panwar V."/>
            <person name="Joly D."/>
            <person name="Linning R."/>
            <person name="Sakthikumar S."/>
            <person name="Song X."/>
            <person name="Adiconis X."/>
            <person name="Fan L."/>
            <person name="Goldberg J.M."/>
            <person name="Levin J.Z."/>
            <person name="Young S."/>
            <person name="Zeng Q."/>
            <person name="Anikster Y."/>
            <person name="Bruce M."/>
            <person name="Wang M."/>
            <person name="Yin C."/>
            <person name="McCallum B."/>
            <person name="Szabo L.J."/>
            <person name="Hulbert S."/>
            <person name="Chen X."/>
            <person name="Fellers J.P."/>
        </authorList>
    </citation>
    <scope>NUCLEOTIDE SEQUENCE</scope>
    <source>
        <strain evidence="3">isolate 1-1 / race 1 (BBBD)</strain>
        <strain evidence="4">Isolate 1-1 / race 1 (BBBD)</strain>
    </source>
</reference>
<dbReference type="AlphaFoldDB" id="A0A180G8G3"/>
<dbReference type="OrthoDB" id="2422411at2759"/>
<sequence>MNNLKKHVWRPQRTPQNITTNCKKHFAFVKTKDDSSAKPEDPWENFMSLWNSLTYSKTPEIYEERLHIVKTFISIRPAVIEYLDTWILPEAKQFVVAWACQYPHLRNLNTSRVESGHAYVKTFIHNSKGDLLAVFKALAHAVDSQINHIHELIARDTVKTLVNIIEILESRDTLSPGDFHFQWHLKYNPEISEIEEPNIDLDEEIRNLTVALANEPPNKIADIFSQINSIVAGTHNAVPIQAPEGKIKTKEGQDTSAFELVEAKLKSDKRKRDLASNSSKQKSKRIKKTTGKNQNINAEKDFSSDHANTDLEESDDSYVEETNENSDSEPSRASLGGNNDNGGSNNDSGNDDKQESDIGDIEEGIQSVEPYAAQIPKHLVKFIAAIFDPAPDVRGELVKEIQENKDMYSKLQGNSDAVKKIISGITMKTQTTKAT</sequence>
<feature type="compositionally biased region" description="Basic and acidic residues" evidence="1">
    <location>
        <begin position="263"/>
        <end position="274"/>
    </location>
</feature>
<reference evidence="2" key="1">
    <citation type="submission" date="2009-11" db="EMBL/GenBank/DDBJ databases">
        <authorList>
            <consortium name="The Broad Institute Genome Sequencing Platform"/>
            <person name="Ward D."/>
            <person name="Feldgarden M."/>
            <person name="Earl A."/>
            <person name="Young S.K."/>
            <person name="Zeng Q."/>
            <person name="Koehrsen M."/>
            <person name="Alvarado L."/>
            <person name="Berlin A."/>
            <person name="Bochicchio J."/>
            <person name="Borenstein D."/>
            <person name="Chapman S.B."/>
            <person name="Chen Z."/>
            <person name="Engels R."/>
            <person name="Freedman E."/>
            <person name="Gellesch M."/>
            <person name="Goldberg J."/>
            <person name="Griggs A."/>
            <person name="Gujja S."/>
            <person name="Heilman E."/>
            <person name="Heiman D."/>
            <person name="Hepburn T."/>
            <person name="Howarth C."/>
            <person name="Jen D."/>
            <person name="Larson L."/>
            <person name="Lewis B."/>
            <person name="Mehta T."/>
            <person name="Park D."/>
            <person name="Pearson M."/>
            <person name="Roberts A."/>
            <person name="Saif S."/>
            <person name="Shea T."/>
            <person name="Shenoy N."/>
            <person name="Sisk P."/>
            <person name="Stolte C."/>
            <person name="Sykes S."/>
            <person name="Thomson T."/>
            <person name="Walk T."/>
            <person name="White J."/>
            <person name="Yandava C."/>
            <person name="Izard J."/>
            <person name="Baranova O.V."/>
            <person name="Blanton J.M."/>
            <person name="Tanner A.C."/>
            <person name="Dewhirst F.E."/>
            <person name="Haas B."/>
            <person name="Nusbaum C."/>
            <person name="Birren B."/>
        </authorList>
    </citation>
    <scope>NUCLEOTIDE SEQUENCE [LARGE SCALE GENOMIC DNA]</scope>
    <source>
        <strain evidence="2">1-1 BBBD Race 1</strain>
    </source>
</reference>
<feature type="compositionally biased region" description="Low complexity" evidence="1">
    <location>
        <begin position="336"/>
        <end position="348"/>
    </location>
</feature>
<keyword evidence="4" id="KW-1185">Reference proteome</keyword>
<dbReference type="EMBL" id="ADAS02000145">
    <property type="protein sequence ID" value="OAV88996.1"/>
    <property type="molecule type" value="Genomic_DNA"/>
</dbReference>